<dbReference type="InterPro" id="IPR037401">
    <property type="entry name" value="SnoaL-like"/>
</dbReference>
<dbReference type="SUPFAM" id="SSF54427">
    <property type="entry name" value="NTF2-like"/>
    <property type="match status" value="1"/>
</dbReference>
<dbReference type="PANTHER" id="PTHR41252">
    <property type="entry name" value="BLR2505 PROTEIN"/>
    <property type="match status" value="1"/>
</dbReference>
<gene>
    <name evidence="3" type="ORF">D7V93_02100</name>
</gene>
<sequence length="179" mass="18953">MKARLSLTALVFALTLSTQAAAEGTKPAAATTKSKTMTAAATTTTKSSAEVLKSFFDAFGKGDADGVINTFHPDAAITAVRKASDRKGEQLHGSYTGKAGAKEFVTNMGKAFDTKAFSVEHLIGEGDVAYASGSFVHNIRSTGKPYASDWALKIIVKEGKILEYHFYEDSAGFIDASKK</sequence>
<dbReference type="Proteomes" id="UP000272888">
    <property type="component" value="Unassembled WGS sequence"/>
</dbReference>
<proteinExistence type="predicted"/>
<dbReference type="RefSeq" id="WP_120641740.1">
    <property type="nucleotide sequence ID" value="NZ_RAWB01000012.1"/>
</dbReference>
<dbReference type="EMBL" id="RAWB01000012">
    <property type="protein sequence ID" value="RKH67885.1"/>
    <property type="molecule type" value="Genomic_DNA"/>
</dbReference>
<name>A0A3A8QNG8_9BACT</name>
<feature type="chain" id="PRO_5017475273" evidence="1">
    <location>
        <begin position="23"/>
        <end position="179"/>
    </location>
</feature>
<comment type="caution">
    <text evidence="3">The sequence shown here is derived from an EMBL/GenBank/DDBJ whole genome shotgun (WGS) entry which is preliminary data.</text>
</comment>
<reference evidence="4" key="1">
    <citation type="submission" date="2018-09" db="EMBL/GenBank/DDBJ databases">
        <authorList>
            <person name="Livingstone P.G."/>
            <person name="Whitworth D.E."/>
        </authorList>
    </citation>
    <scope>NUCLEOTIDE SEQUENCE [LARGE SCALE GENOMIC DNA]</scope>
    <source>
        <strain evidence="4">CA051B</strain>
    </source>
</reference>
<evidence type="ECO:0000256" key="1">
    <source>
        <dbReference type="SAM" id="SignalP"/>
    </source>
</evidence>
<organism evidence="3 4">
    <name type="scientific">Corallococcus llansteffanensis</name>
    <dbReference type="NCBI Taxonomy" id="2316731"/>
    <lineage>
        <taxon>Bacteria</taxon>
        <taxon>Pseudomonadati</taxon>
        <taxon>Myxococcota</taxon>
        <taxon>Myxococcia</taxon>
        <taxon>Myxococcales</taxon>
        <taxon>Cystobacterineae</taxon>
        <taxon>Myxococcaceae</taxon>
        <taxon>Corallococcus</taxon>
    </lineage>
</organism>
<evidence type="ECO:0000313" key="4">
    <source>
        <dbReference type="Proteomes" id="UP000272888"/>
    </source>
</evidence>
<keyword evidence="4" id="KW-1185">Reference proteome</keyword>
<feature type="domain" description="SnoaL-like" evidence="2">
    <location>
        <begin position="54"/>
        <end position="164"/>
    </location>
</feature>
<dbReference type="AlphaFoldDB" id="A0A3A8QNG8"/>
<evidence type="ECO:0000259" key="2">
    <source>
        <dbReference type="Pfam" id="PF12680"/>
    </source>
</evidence>
<feature type="signal peptide" evidence="1">
    <location>
        <begin position="1"/>
        <end position="22"/>
    </location>
</feature>
<dbReference type="Gene3D" id="3.10.450.50">
    <property type="match status" value="1"/>
</dbReference>
<accession>A0A3A8QNG8</accession>
<protein>
    <submittedName>
        <fullName evidence="3">Nuclear transport factor 2 family protein</fullName>
    </submittedName>
</protein>
<dbReference type="Pfam" id="PF12680">
    <property type="entry name" value="SnoaL_2"/>
    <property type="match status" value="1"/>
</dbReference>
<evidence type="ECO:0000313" key="3">
    <source>
        <dbReference type="EMBL" id="RKH67885.1"/>
    </source>
</evidence>
<keyword evidence="1" id="KW-0732">Signal</keyword>
<dbReference type="InterPro" id="IPR032710">
    <property type="entry name" value="NTF2-like_dom_sf"/>
</dbReference>
<dbReference type="PANTHER" id="PTHR41252:SF1">
    <property type="entry name" value="BLR2505 PROTEIN"/>
    <property type="match status" value="1"/>
</dbReference>